<keyword evidence="10" id="KW-1185">Reference proteome</keyword>
<dbReference type="PROSITE" id="PS00059">
    <property type="entry name" value="ADH_ZINC"/>
    <property type="match status" value="1"/>
</dbReference>
<keyword evidence="4" id="KW-0560">Oxidoreductase</keyword>
<dbReference type="RefSeq" id="WP_203921334.1">
    <property type="nucleotide sequence ID" value="NZ_BONZ01000057.1"/>
</dbReference>
<protein>
    <submittedName>
        <fullName evidence="9">Alcohol dehydrogenase</fullName>
    </submittedName>
</protein>
<evidence type="ECO:0000256" key="5">
    <source>
        <dbReference type="RuleBase" id="RU361277"/>
    </source>
</evidence>
<dbReference type="InterPro" id="IPR011032">
    <property type="entry name" value="GroES-like_sf"/>
</dbReference>
<dbReference type="EMBL" id="BONZ01000057">
    <property type="protein sequence ID" value="GIH17783.1"/>
    <property type="molecule type" value="Genomic_DNA"/>
</dbReference>
<evidence type="ECO:0000313" key="10">
    <source>
        <dbReference type="Proteomes" id="UP000642748"/>
    </source>
</evidence>
<evidence type="ECO:0000313" key="9">
    <source>
        <dbReference type="EMBL" id="GIH17783.1"/>
    </source>
</evidence>
<feature type="domain" description="Alcohol dehydrogenase-like C-terminal" evidence="7">
    <location>
        <begin position="219"/>
        <end position="347"/>
    </location>
</feature>
<feature type="compositionally biased region" description="Low complexity" evidence="6">
    <location>
        <begin position="17"/>
        <end position="27"/>
    </location>
</feature>
<sequence>MTQPTPTPPTPTPTPTTPTRTTPPTTLPATTLAAVMTGRRRMELRELPVPPVNPEDGLLAVEAAGVCGADVGFYGQDLSPRVLGHENVGIVAAAGRIAQDRWGVREGDRVAIEEYLPCGHCDFCRSGEYRSCLESDASANPDALRFGSTPLTTAPALWGGYSQYLYLHARSVLHPLPSSIPAVQATLALPIGNGYQWTYLDGGVGPGDCVLIFGPGQQGLACVLAAREAGAGQIIIVGLERDAARLAAATKLGAHHTLVAGEDLPERVRAIAGPAGVDVTIDTAAGNEQTVGQALDLTRKRGRLVFPAATKRPLAGVDFFKITRKHLTVKGARGHSYAAVEWAIALIGSQRYPLDLMCSLECGLEDADRAVRGTAGELDIPVIHAAVLPQPR</sequence>
<accession>A0A8J3QXR8</accession>
<dbReference type="Gene3D" id="3.40.50.720">
    <property type="entry name" value="NAD(P)-binding Rossmann-like Domain"/>
    <property type="match status" value="1"/>
</dbReference>
<name>A0A8J3QXR8_9ACTN</name>
<evidence type="ECO:0000256" key="4">
    <source>
        <dbReference type="ARBA" id="ARBA00023002"/>
    </source>
</evidence>
<dbReference type="AlphaFoldDB" id="A0A8J3QXR8"/>
<organism evidence="9 10">
    <name type="scientific">Rugosimonospora africana</name>
    <dbReference type="NCBI Taxonomy" id="556532"/>
    <lineage>
        <taxon>Bacteria</taxon>
        <taxon>Bacillati</taxon>
        <taxon>Actinomycetota</taxon>
        <taxon>Actinomycetes</taxon>
        <taxon>Micromonosporales</taxon>
        <taxon>Micromonosporaceae</taxon>
        <taxon>Rugosimonospora</taxon>
    </lineage>
</organism>
<dbReference type="SUPFAM" id="SSF51735">
    <property type="entry name" value="NAD(P)-binding Rossmann-fold domains"/>
    <property type="match status" value="1"/>
</dbReference>
<evidence type="ECO:0000256" key="3">
    <source>
        <dbReference type="ARBA" id="ARBA00022833"/>
    </source>
</evidence>
<dbReference type="SUPFAM" id="SSF50129">
    <property type="entry name" value="GroES-like"/>
    <property type="match status" value="1"/>
</dbReference>
<comment type="caution">
    <text evidence="9">The sequence shown here is derived from an EMBL/GenBank/DDBJ whole genome shotgun (WGS) entry which is preliminary data.</text>
</comment>
<comment type="cofactor">
    <cofactor evidence="1 5">
        <name>Zn(2+)</name>
        <dbReference type="ChEBI" id="CHEBI:29105"/>
    </cofactor>
</comment>
<dbReference type="PANTHER" id="PTHR43401">
    <property type="entry name" value="L-THREONINE 3-DEHYDROGENASE"/>
    <property type="match status" value="1"/>
</dbReference>
<dbReference type="Pfam" id="PF00107">
    <property type="entry name" value="ADH_zinc_N"/>
    <property type="match status" value="1"/>
</dbReference>
<proteinExistence type="inferred from homology"/>
<evidence type="ECO:0000259" key="7">
    <source>
        <dbReference type="Pfam" id="PF00107"/>
    </source>
</evidence>
<dbReference type="Pfam" id="PF08240">
    <property type="entry name" value="ADH_N"/>
    <property type="match status" value="1"/>
</dbReference>
<reference evidence="9" key="1">
    <citation type="submission" date="2021-01" db="EMBL/GenBank/DDBJ databases">
        <title>Whole genome shotgun sequence of Rugosimonospora africana NBRC 104875.</title>
        <authorList>
            <person name="Komaki H."/>
            <person name="Tamura T."/>
        </authorList>
    </citation>
    <scope>NUCLEOTIDE SEQUENCE</scope>
    <source>
        <strain evidence="9">NBRC 104875</strain>
    </source>
</reference>
<keyword evidence="3 5" id="KW-0862">Zinc</keyword>
<dbReference type="GO" id="GO:0008270">
    <property type="term" value="F:zinc ion binding"/>
    <property type="evidence" value="ECO:0007669"/>
    <property type="project" value="InterPro"/>
</dbReference>
<evidence type="ECO:0000256" key="1">
    <source>
        <dbReference type="ARBA" id="ARBA00001947"/>
    </source>
</evidence>
<dbReference type="InterPro" id="IPR002328">
    <property type="entry name" value="ADH_Zn_CS"/>
</dbReference>
<gene>
    <name evidence="9" type="primary">adh_2</name>
    <name evidence="9" type="ORF">Raf01_59550</name>
</gene>
<dbReference type="Gene3D" id="3.90.180.10">
    <property type="entry name" value="Medium-chain alcohol dehydrogenases, catalytic domain"/>
    <property type="match status" value="1"/>
</dbReference>
<dbReference type="InterPro" id="IPR013149">
    <property type="entry name" value="ADH-like_C"/>
</dbReference>
<feature type="region of interest" description="Disordered" evidence="6">
    <location>
        <begin position="1"/>
        <end position="27"/>
    </location>
</feature>
<dbReference type="InterPro" id="IPR036291">
    <property type="entry name" value="NAD(P)-bd_dom_sf"/>
</dbReference>
<evidence type="ECO:0000256" key="2">
    <source>
        <dbReference type="ARBA" id="ARBA00022723"/>
    </source>
</evidence>
<evidence type="ECO:0000256" key="6">
    <source>
        <dbReference type="SAM" id="MobiDB-lite"/>
    </source>
</evidence>
<feature type="compositionally biased region" description="Pro residues" evidence="6">
    <location>
        <begin position="1"/>
        <end position="16"/>
    </location>
</feature>
<dbReference type="Proteomes" id="UP000642748">
    <property type="component" value="Unassembled WGS sequence"/>
</dbReference>
<keyword evidence="2 5" id="KW-0479">Metal-binding</keyword>
<dbReference type="GO" id="GO:0016491">
    <property type="term" value="F:oxidoreductase activity"/>
    <property type="evidence" value="ECO:0007669"/>
    <property type="project" value="UniProtKB-KW"/>
</dbReference>
<evidence type="ECO:0000259" key="8">
    <source>
        <dbReference type="Pfam" id="PF08240"/>
    </source>
</evidence>
<comment type="similarity">
    <text evidence="5">Belongs to the zinc-containing alcohol dehydrogenase family.</text>
</comment>
<dbReference type="InterPro" id="IPR013154">
    <property type="entry name" value="ADH-like_N"/>
</dbReference>
<dbReference type="PANTHER" id="PTHR43401:SF2">
    <property type="entry name" value="L-THREONINE 3-DEHYDROGENASE"/>
    <property type="match status" value="1"/>
</dbReference>
<dbReference type="InterPro" id="IPR050129">
    <property type="entry name" value="Zn_alcohol_dh"/>
</dbReference>
<feature type="domain" description="Alcohol dehydrogenase-like N-terminal" evidence="8">
    <location>
        <begin position="54"/>
        <end position="177"/>
    </location>
</feature>